<evidence type="ECO:0000313" key="2">
    <source>
        <dbReference type="EMBL" id="RAR06235.1"/>
    </source>
</evidence>
<comment type="caution">
    <text evidence="2">The sequence shown here is derived from an EMBL/GenBank/DDBJ whole genome shotgun (WGS) entry which is preliminary data.</text>
</comment>
<keyword evidence="1" id="KW-0732">Signal</keyword>
<dbReference type="EMBL" id="QGDH01000119">
    <property type="protein sequence ID" value="RAR06235.1"/>
    <property type="molecule type" value="Genomic_DNA"/>
</dbReference>
<protein>
    <submittedName>
        <fullName evidence="2">Uncharacterized protein</fullName>
    </submittedName>
</protein>
<sequence length="165" mass="17891">MKLSPVLLTAMAILASASAAVMQRGGENDIEVKAKDTDGMDGFVVVSARDERAHAQDMNRDVHVDDIASCRDASQVALFTFFPCPSFFSFFVFVFCTRNRGLTACSFSTASPRTAQPSARRGPARRLLEGRRAVSFAFGIVRLPAPAYSGWFLNMGNVVVSMGRA</sequence>
<evidence type="ECO:0000256" key="1">
    <source>
        <dbReference type="SAM" id="SignalP"/>
    </source>
</evidence>
<accession>A0A364MX84</accession>
<organism evidence="2 3">
    <name type="scientific">Stemphylium lycopersici</name>
    <name type="common">Tomato gray leaf spot disease fungus</name>
    <name type="synonym">Thyrospora lycopersici</name>
    <dbReference type="NCBI Taxonomy" id="183478"/>
    <lineage>
        <taxon>Eukaryota</taxon>
        <taxon>Fungi</taxon>
        <taxon>Dikarya</taxon>
        <taxon>Ascomycota</taxon>
        <taxon>Pezizomycotina</taxon>
        <taxon>Dothideomycetes</taxon>
        <taxon>Pleosporomycetidae</taxon>
        <taxon>Pleosporales</taxon>
        <taxon>Pleosporineae</taxon>
        <taxon>Pleosporaceae</taxon>
        <taxon>Stemphylium</taxon>
    </lineage>
</organism>
<proteinExistence type="predicted"/>
<evidence type="ECO:0000313" key="3">
    <source>
        <dbReference type="Proteomes" id="UP000249619"/>
    </source>
</evidence>
<reference evidence="3" key="1">
    <citation type="submission" date="2018-05" db="EMBL/GenBank/DDBJ databases">
        <title>Draft genome sequence of Stemphylium lycopersici strain CIDEFI 213.</title>
        <authorList>
            <person name="Medina R."/>
            <person name="Franco M.E.E."/>
            <person name="Lucentini C.G."/>
            <person name="Saparrat M.C.N."/>
            <person name="Balatti P.A."/>
        </authorList>
    </citation>
    <scope>NUCLEOTIDE SEQUENCE [LARGE SCALE GENOMIC DNA]</scope>
    <source>
        <strain evidence="3">CIDEFI 213</strain>
    </source>
</reference>
<name>A0A364MX84_STELY</name>
<dbReference type="AlphaFoldDB" id="A0A364MX84"/>
<dbReference type="Proteomes" id="UP000249619">
    <property type="component" value="Unassembled WGS sequence"/>
</dbReference>
<keyword evidence="3" id="KW-1185">Reference proteome</keyword>
<feature type="signal peptide" evidence="1">
    <location>
        <begin position="1"/>
        <end position="19"/>
    </location>
</feature>
<feature type="chain" id="PRO_5016676928" evidence="1">
    <location>
        <begin position="20"/>
        <end position="165"/>
    </location>
</feature>
<gene>
    <name evidence="2" type="ORF">DDE83_007040</name>
</gene>